<proteinExistence type="predicted"/>
<dbReference type="EMBL" id="LR796738">
    <property type="protein sequence ID" value="CAB4162555.1"/>
    <property type="molecule type" value="Genomic_DNA"/>
</dbReference>
<gene>
    <name evidence="1" type="ORF">UFOVP783_63</name>
</gene>
<name>A0A6J5P063_9CAUD</name>
<protein>
    <submittedName>
        <fullName evidence="1">Uncharacterized protein</fullName>
    </submittedName>
</protein>
<reference evidence="1" key="1">
    <citation type="submission" date="2020-04" db="EMBL/GenBank/DDBJ databases">
        <authorList>
            <person name="Chiriac C."/>
            <person name="Salcher M."/>
            <person name="Ghai R."/>
            <person name="Kavagutti S V."/>
        </authorList>
    </citation>
    <scope>NUCLEOTIDE SEQUENCE</scope>
</reference>
<sequence length="61" mass="6774">MNRATFDRWLKELPNLSPDEKAVLVQQYEQGGEAADAAMRTLRQKLTAAPQTKPASPFASK</sequence>
<organism evidence="1">
    <name type="scientific">uncultured Caudovirales phage</name>
    <dbReference type="NCBI Taxonomy" id="2100421"/>
    <lineage>
        <taxon>Viruses</taxon>
        <taxon>Duplodnaviria</taxon>
        <taxon>Heunggongvirae</taxon>
        <taxon>Uroviricota</taxon>
        <taxon>Caudoviricetes</taxon>
        <taxon>Peduoviridae</taxon>
        <taxon>Maltschvirus</taxon>
        <taxon>Maltschvirus maltsch</taxon>
    </lineage>
</organism>
<evidence type="ECO:0000313" key="1">
    <source>
        <dbReference type="EMBL" id="CAB4162555.1"/>
    </source>
</evidence>
<accession>A0A6J5P063</accession>